<gene>
    <name evidence="1" type="ordered locus">CPS_0317</name>
</gene>
<dbReference type="AlphaFoldDB" id="Q48A30"/>
<dbReference type="PANTHER" id="PTHR35175">
    <property type="entry name" value="DUF1289 DOMAIN-CONTAINING PROTEIN"/>
    <property type="match status" value="1"/>
</dbReference>
<dbReference type="EMBL" id="CP000083">
    <property type="protein sequence ID" value="AAZ25846.1"/>
    <property type="molecule type" value="Genomic_DNA"/>
</dbReference>
<accession>Q48A30</accession>
<dbReference type="RefSeq" id="WP_011041190.1">
    <property type="nucleotide sequence ID" value="NC_003910.7"/>
</dbReference>
<dbReference type="STRING" id="167879.CPS_0317"/>
<dbReference type="Pfam" id="PF06945">
    <property type="entry name" value="DUF1289"/>
    <property type="match status" value="1"/>
</dbReference>
<dbReference type="HOGENOM" id="CLU_162538_4_1_6"/>
<sequence>MSNHNSNNQIKLTDSPCVRNCCLDSDDMCLGCFRYIDEITSWRSYSDEEKQKITTLCQQRQEDEQSKLNS</sequence>
<dbReference type="PANTHER" id="PTHR35175:SF2">
    <property type="entry name" value="DUF1289 DOMAIN-CONTAINING PROTEIN"/>
    <property type="match status" value="1"/>
</dbReference>
<protein>
    <recommendedName>
        <fullName evidence="3">DUF1289 domain-containing protein</fullName>
    </recommendedName>
</protein>
<name>Q48A30_COLP3</name>
<reference evidence="1" key="1">
    <citation type="journal article" date="2005" name="Proc. Natl. Acad. Sci. U.S.A.">
        <title>The psychrophilic lifestyle as revealed by the genome sequence of Colwellia psychrerythraea 34H through genomic and proteomic analyses.</title>
        <authorList>
            <person name="Methe B.A."/>
            <person name="Nelson K.E."/>
            <person name="Deming J.W."/>
            <person name="Momen B."/>
            <person name="Melamud E."/>
            <person name="Zhang X."/>
            <person name="Moult J."/>
            <person name="Madupu R."/>
            <person name="Nelson W.C."/>
            <person name="Dodson R.J."/>
            <person name="Brinkac L.M."/>
            <person name="Daugherty S.C."/>
            <person name="Durkin A.S."/>
            <person name="DeBoy R.T."/>
            <person name="Kolonay J.F."/>
            <person name="Sullivan S.A."/>
            <person name="Zhou L."/>
            <person name="Davidsen T.M."/>
            <person name="Wu M."/>
            <person name="Huston A.L."/>
            <person name="Lewis M."/>
            <person name="Weaver B."/>
            <person name="Weidman J.F."/>
            <person name="Khouri H."/>
            <person name="Utterback T.R."/>
            <person name="Feldblyum T.V."/>
            <person name="Fraser C.M."/>
        </authorList>
    </citation>
    <scope>NUCLEOTIDE SEQUENCE [LARGE SCALE GENOMIC DNA]</scope>
    <source>
        <strain evidence="1">34H</strain>
    </source>
</reference>
<evidence type="ECO:0000313" key="1">
    <source>
        <dbReference type="EMBL" id="AAZ25846.1"/>
    </source>
</evidence>
<proteinExistence type="predicted"/>
<dbReference type="InterPro" id="IPR010710">
    <property type="entry name" value="DUF1289"/>
</dbReference>
<evidence type="ECO:0000313" key="2">
    <source>
        <dbReference type="Proteomes" id="UP000000547"/>
    </source>
</evidence>
<dbReference type="KEGG" id="cps:CPS_0317"/>
<evidence type="ECO:0008006" key="3">
    <source>
        <dbReference type="Google" id="ProtNLM"/>
    </source>
</evidence>
<dbReference type="Proteomes" id="UP000000547">
    <property type="component" value="Chromosome"/>
</dbReference>
<organism evidence="1 2">
    <name type="scientific">Colwellia psychrerythraea (strain 34H / ATCC BAA-681)</name>
    <name type="common">Vibrio psychroerythus</name>
    <dbReference type="NCBI Taxonomy" id="167879"/>
    <lineage>
        <taxon>Bacteria</taxon>
        <taxon>Pseudomonadati</taxon>
        <taxon>Pseudomonadota</taxon>
        <taxon>Gammaproteobacteria</taxon>
        <taxon>Alteromonadales</taxon>
        <taxon>Colwelliaceae</taxon>
        <taxon>Colwellia</taxon>
    </lineage>
</organism>